<gene>
    <name evidence="1" type="ORF">METZ01_LOCUS331367</name>
</gene>
<feature type="non-terminal residue" evidence="1">
    <location>
        <position position="338"/>
    </location>
</feature>
<dbReference type="PANTHER" id="PTHR33361:SF2">
    <property type="entry name" value="DUF885 DOMAIN-CONTAINING PROTEIN"/>
    <property type="match status" value="1"/>
</dbReference>
<proteinExistence type="predicted"/>
<organism evidence="1">
    <name type="scientific">marine metagenome</name>
    <dbReference type="NCBI Taxonomy" id="408172"/>
    <lineage>
        <taxon>unclassified sequences</taxon>
        <taxon>metagenomes</taxon>
        <taxon>ecological metagenomes</taxon>
    </lineage>
</organism>
<sequence length="338" mass="39090">DFENILARLRGTENLVQQTIDLLEVGLKMSVTPPKICLRNLGEQVTKQLTDDPMNSPLLRPFQNFPSSIAKAKQAQLRREAISVYRSTTGPAFHKLHKFLVKRYIPNCRESIACSELPNGKAWYQQRIHTMTTTRLTPREIHTIGLREVKRIRSEMEKIKTQSGFKGSLAEFFKFLRTDERFYYKRGTQLLAGYRDISKRADPELIKLFGRLPRQPYGIRPVPSYIERSVTTAYYQPGSTTAARPGYFYANTFNLAVRPKWEMEALTLHEAVPGHHLQLAIADELTGLPEFRKYARYTAYVEGWALYAVSLGTEMGFYKDPYSKFGQLTYEMWRAIRL</sequence>
<evidence type="ECO:0000313" key="1">
    <source>
        <dbReference type="EMBL" id="SVC78513.1"/>
    </source>
</evidence>
<dbReference type="EMBL" id="UINC01110779">
    <property type="protein sequence ID" value="SVC78513.1"/>
    <property type="molecule type" value="Genomic_DNA"/>
</dbReference>
<evidence type="ECO:0008006" key="2">
    <source>
        <dbReference type="Google" id="ProtNLM"/>
    </source>
</evidence>
<dbReference type="PANTHER" id="PTHR33361">
    <property type="entry name" value="GLR0591 PROTEIN"/>
    <property type="match status" value="1"/>
</dbReference>
<accession>A0A382PYU5</accession>
<dbReference type="InterPro" id="IPR010281">
    <property type="entry name" value="DUF885"/>
</dbReference>
<reference evidence="1" key="1">
    <citation type="submission" date="2018-05" db="EMBL/GenBank/DDBJ databases">
        <authorList>
            <person name="Lanie J.A."/>
            <person name="Ng W.-L."/>
            <person name="Kazmierczak K.M."/>
            <person name="Andrzejewski T.M."/>
            <person name="Davidsen T.M."/>
            <person name="Wayne K.J."/>
            <person name="Tettelin H."/>
            <person name="Glass J.I."/>
            <person name="Rusch D."/>
            <person name="Podicherti R."/>
            <person name="Tsui H.-C.T."/>
            <person name="Winkler M.E."/>
        </authorList>
    </citation>
    <scope>NUCLEOTIDE SEQUENCE</scope>
</reference>
<feature type="non-terminal residue" evidence="1">
    <location>
        <position position="1"/>
    </location>
</feature>
<dbReference type="AlphaFoldDB" id="A0A382PYU5"/>
<name>A0A382PYU5_9ZZZZ</name>
<protein>
    <recommendedName>
        <fullName evidence="2">DUF885 domain-containing protein</fullName>
    </recommendedName>
</protein>
<dbReference type="Pfam" id="PF05960">
    <property type="entry name" value="DUF885"/>
    <property type="match status" value="1"/>
</dbReference>